<keyword evidence="2" id="KW-1185">Reference proteome</keyword>
<gene>
    <name evidence="1" type="ORF">CEXT_450041</name>
</gene>
<evidence type="ECO:0000313" key="1">
    <source>
        <dbReference type="EMBL" id="GIY92568.1"/>
    </source>
</evidence>
<reference evidence="1 2" key="1">
    <citation type="submission" date="2021-06" db="EMBL/GenBank/DDBJ databases">
        <title>Caerostris extrusa draft genome.</title>
        <authorList>
            <person name="Kono N."/>
            <person name="Arakawa K."/>
        </authorList>
    </citation>
    <scope>NUCLEOTIDE SEQUENCE [LARGE SCALE GENOMIC DNA]</scope>
</reference>
<organism evidence="1 2">
    <name type="scientific">Caerostris extrusa</name>
    <name type="common">Bark spider</name>
    <name type="synonym">Caerostris bankana</name>
    <dbReference type="NCBI Taxonomy" id="172846"/>
    <lineage>
        <taxon>Eukaryota</taxon>
        <taxon>Metazoa</taxon>
        <taxon>Ecdysozoa</taxon>
        <taxon>Arthropoda</taxon>
        <taxon>Chelicerata</taxon>
        <taxon>Arachnida</taxon>
        <taxon>Araneae</taxon>
        <taxon>Araneomorphae</taxon>
        <taxon>Entelegynae</taxon>
        <taxon>Araneoidea</taxon>
        <taxon>Araneidae</taxon>
        <taxon>Caerostris</taxon>
    </lineage>
</organism>
<evidence type="ECO:0008006" key="3">
    <source>
        <dbReference type="Google" id="ProtNLM"/>
    </source>
</evidence>
<comment type="caution">
    <text evidence="1">The sequence shown here is derived from an EMBL/GenBank/DDBJ whole genome shotgun (WGS) entry which is preliminary data.</text>
</comment>
<dbReference type="Proteomes" id="UP001054945">
    <property type="component" value="Unassembled WGS sequence"/>
</dbReference>
<sequence length="108" mass="12514">MLKFSTAQYVLRKKPSILYSLGKKASGMLPQSHNYNSPMQEKYTHLFHLYLETPLKTTPSHKYSLKLRKKLFPIQIERIASQPRVRESEAKRVIRLTSAHHFASANSS</sequence>
<accession>A0AAV4XFL9</accession>
<dbReference type="AlphaFoldDB" id="A0AAV4XFL9"/>
<protein>
    <recommendedName>
        <fullName evidence="3">Ribosomal protein S10</fullName>
    </recommendedName>
</protein>
<name>A0AAV4XFL9_CAEEX</name>
<dbReference type="EMBL" id="BPLR01017556">
    <property type="protein sequence ID" value="GIY92568.1"/>
    <property type="molecule type" value="Genomic_DNA"/>
</dbReference>
<evidence type="ECO:0000313" key="2">
    <source>
        <dbReference type="Proteomes" id="UP001054945"/>
    </source>
</evidence>
<proteinExistence type="predicted"/>